<sequence length="482" mass="51707">MHFRSLLISAGLLAAAAFTNAAPTKVARQSGVPKIVVAHHIVGLTASFTIDDWKSDIQLAQANGIDGFALNVGNDPFTSTQTDLAFQAAEQLNSGFKLFFSFDMSSLPCTTADGGATLRSLTNQFASRTPQLTVDGKAFVSTFAGESCTFGAADVPTGWRTQFTQHPDTVGKVHFVPSFFIDPATFNTFTGVLDGAFNFNSGWPLAISEANAAQTVPDADLTAATFSAQGETELQKFIGAFDPDTSFINGLAGVQGSAQTYMAAAAPWFFTHFGADTFNKNFVFDGDEHLWVSRWETLVANRDKVNLVEICTWNDFGESHYIGPQHGDLPPGSDAWVDGFDHSGFLSLTNFFATQFKTGTAPAISQDQLVLWARPHPKNATPNDPVGPPKDFQLFQDKMWAVVLATADGSLTLSSTDSDAQTFPITAGVNKLSLPIQPNGSLHGVLTRNGQTVIDLQAGNFTFNPNPSAFNYNAFTVHATSQ</sequence>
<dbReference type="Proteomes" id="UP000292082">
    <property type="component" value="Unassembled WGS sequence"/>
</dbReference>
<evidence type="ECO:0000313" key="2">
    <source>
        <dbReference type="EMBL" id="TBU28583.1"/>
    </source>
</evidence>
<dbReference type="Pfam" id="PF03659">
    <property type="entry name" value="Glyco_hydro_71"/>
    <property type="match status" value="1"/>
</dbReference>
<evidence type="ECO:0000313" key="3">
    <source>
        <dbReference type="EMBL" id="TBU62330.1"/>
    </source>
</evidence>
<dbReference type="OrthoDB" id="3257981at2759"/>
<reference evidence="3 4" key="1">
    <citation type="submission" date="2019-01" db="EMBL/GenBank/DDBJ databases">
        <title>Draft genome sequences of three monokaryotic isolates of the white-rot basidiomycete fungus Dichomitus squalens.</title>
        <authorList>
            <consortium name="DOE Joint Genome Institute"/>
            <person name="Lopez S.C."/>
            <person name="Andreopoulos B."/>
            <person name="Pangilinan J."/>
            <person name="Lipzen A."/>
            <person name="Riley R."/>
            <person name="Ahrendt S."/>
            <person name="Ng V."/>
            <person name="Barry K."/>
            <person name="Daum C."/>
            <person name="Grigoriev I.V."/>
            <person name="Hilden K.S."/>
            <person name="Makela M.R."/>
            <person name="de Vries R.P."/>
        </authorList>
    </citation>
    <scope>NUCLEOTIDE SEQUENCE [LARGE SCALE GENOMIC DNA]</scope>
    <source>
        <strain evidence="3 4">CBS 464.89</strain>
        <strain evidence="2">OM18370.1</strain>
    </source>
</reference>
<organism evidence="3 4">
    <name type="scientific">Dichomitus squalens</name>
    <dbReference type="NCBI Taxonomy" id="114155"/>
    <lineage>
        <taxon>Eukaryota</taxon>
        <taxon>Fungi</taxon>
        <taxon>Dikarya</taxon>
        <taxon>Basidiomycota</taxon>
        <taxon>Agaricomycotina</taxon>
        <taxon>Agaricomycetes</taxon>
        <taxon>Polyporales</taxon>
        <taxon>Polyporaceae</taxon>
        <taxon>Dichomitus</taxon>
    </lineage>
</organism>
<keyword evidence="3" id="KW-0378">Hydrolase</keyword>
<dbReference type="EMBL" id="ML145094">
    <property type="protein sequence ID" value="TBU62330.1"/>
    <property type="molecule type" value="Genomic_DNA"/>
</dbReference>
<feature type="signal peptide" evidence="1">
    <location>
        <begin position="1"/>
        <end position="21"/>
    </location>
</feature>
<dbReference type="CDD" id="cd11577">
    <property type="entry name" value="GH71"/>
    <property type="match status" value="1"/>
</dbReference>
<keyword evidence="4" id="KW-1185">Reference proteome</keyword>
<gene>
    <name evidence="3" type="ORF">BD310DRAFT_92398</name>
    <name evidence="2" type="ORF">BD311DRAFT_317777</name>
</gene>
<name>A0A4Q9Q5F6_9APHY</name>
<evidence type="ECO:0000256" key="1">
    <source>
        <dbReference type="SAM" id="SignalP"/>
    </source>
</evidence>
<accession>A0A4Q9Q5F6</accession>
<protein>
    <submittedName>
        <fullName evidence="3">Glycoside hydrolase</fullName>
    </submittedName>
</protein>
<dbReference type="Gene3D" id="3.20.20.80">
    <property type="entry name" value="Glycosidases"/>
    <property type="match status" value="1"/>
</dbReference>
<dbReference type="EMBL" id="ML143420">
    <property type="protein sequence ID" value="TBU28583.1"/>
    <property type="molecule type" value="Genomic_DNA"/>
</dbReference>
<dbReference type="InterPro" id="IPR005197">
    <property type="entry name" value="Glyco_hydro_71"/>
</dbReference>
<dbReference type="AlphaFoldDB" id="A0A4Q9Q5F6"/>
<proteinExistence type="predicted"/>
<dbReference type="GO" id="GO:0051118">
    <property type="term" value="F:glucan endo-1,3-alpha-glucosidase activity"/>
    <property type="evidence" value="ECO:0007669"/>
    <property type="project" value="InterPro"/>
</dbReference>
<dbReference type="Proteomes" id="UP000292957">
    <property type="component" value="Unassembled WGS sequence"/>
</dbReference>
<feature type="chain" id="PRO_5040597657" evidence="1">
    <location>
        <begin position="22"/>
        <end position="482"/>
    </location>
</feature>
<keyword evidence="1" id="KW-0732">Signal</keyword>
<evidence type="ECO:0000313" key="4">
    <source>
        <dbReference type="Proteomes" id="UP000292082"/>
    </source>
</evidence>